<name>A0A2K4AFW2_9STAP</name>
<dbReference type="AlphaFoldDB" id="A0A2K4AFW2"/>
<dbReference type="GO" id="GO:0016787">
    <property type="term" value="F:hydrolase activity"/>
    <property type="evidence" value="ECO:0007669"/>
    <property type="project" value="UniProtKB-KW"/>
</dbReference>
<dbReference type="GeneID" id="98346662"/>
<feature type="domain" description="Alpha/beta hydrolase fold-3" evidence="2">
    <location>
        <begin position="79"/>
        <end position="279"/>
    </location>
</feature>
<protein>
    <submittedName>
        <fullName evidence="5">Alpha/beta hydrolase</fullName>
    </submittedName>
    <submittedName>
        <fullName evidence="3">Putative esterase</fullName>
        <ecNumber evidence="3">3.1.1.83</ecNumber>
    </submittedName>
</protein>
<dbReference type="Proteomes" id="UP000236395">
    <property type="component" value="Unassembled WGS sequence"/>
</dbReference>
<dbReference type="InterPro" id="IPR050300">
    <property type="entry name" value="GDXG_lipolytic_enzyme"/>
</dbReference>
<evidence type="ECO:0000313" key="4">
    <source>
        <dbReference type="EMBL" id="MBE2129332.1"/>
    </source>
</evidence>
<accession>A0A077VLL0</accession>
<evidence type="ECO:0000256" key="1">
    <source>
        <dbReference type="ARBA" id="ARBA00022801"/>
    </source>
</evidence>
<sequence>MIRNRVMNSVVNKYLLHNRSIMFKNDQDVERFFYKREIENRKKHKQPSTLNVKANLEKLSLDDMQVFRFNFRHQVDKKILYIHGGFNALQPSPFHWRLLDKITLSTLYEVVLPIYPKTPEYHIEDTFKAIQRVYDQLVSEVGHQNIVVMGDGSGGALALSFVQSLLDARKPLPNKVYLISPILDATLSNKDISETLIEQDAVLSQFGVNEIMKKWANGISLTDKRVSPINGTIVGLPPVYMFGGGREIAYPDMKLFEQMMIQHHQYIEFYDYPKMVHDFPVYPIRQSHKAIKQIAKSIDEDVIQNNQ</sequence>
<dbReference type="Proteomes" id="UP000044616">
    <property type="component" value="Unassembled WGS sequence"/>
</dbReference>
<accession>A0A2K4AFW2</accession>
<reference evidence="4 8" key="3">
    <citation type="submission" date="2020-10" db="EMBL/GenBank/DDBJ databases">
        <title>Phenotypic and genomic profiling of Staphylococcus argenteus in Canada and the United States and recommendations for clinical result reporting.</title>
        <authorList>
            <person name="Eshaghi A."/>
            <person name="Bommersbach C."/>
            <person name="Zitterman S."/>
            <person name="Burnham C.-A.D."/>
            <person name="Patel R."/>
            <person name="Schuetz A.N."/>
            <person name="Patel S.N."/>
            <person name="Kus J.V."/>
        </authorList>
    </citation>
    <scope>NUCLEOTIDE SEQUENCE [LARGE SCALE GENOMIC DNA]</scope>
    <source>
        <strain evidence="4 8">DSM 28300</strain>
    </source>
</reference>
<dbReference type="EMBL" id="JADAMT010000014">
    <property type="protein sequence ID" value="MBE2129332.1"/>
    <property type="molecule type" value="Genomic_DNA"/>
</dbReference>
<dbReference type="Proteomes" id="UP000596960">
    <property type="component" value="Unassembled WGS sequence"/>
</dbReference>
<dbReference type="EMBL" id="CCEH01000004">
    <property type="protein sequence ID" value="CDR27631.1"/>
    <property type="molecule type" value="Genomic_DNA"/>
</dbReference>
<dbReference type="InterPro" id="IPR013094">
    <property type="entry name" value="AB_hydrolase_3"/>
</dbReference>
<dbReference type="EMBL" id="PPQS01000042">
    <property type="protein sequence ID" value="PNZ48981.1"/>
    <property type="molecule type" value="Genomic_DNA"/>
</dbReference>
<gene>
    <name evidence="3" type="primary">mlhB_1</name>
    <name evidence="5" type="ORF">CD116_10005</name>
    <name evidence="3" type="ORF">ERS140147_00738</name>
    <name evidence="4" type="ORF">ILQ21_09760</name>
</gene>
<evidence type="ECO:0000313" key="5">
    <source>
        <dbReference type="EMBL" id="PNZ48981.1"/>
    </source>
</evidence>
<evidence type="ECO:0000259" key="2">
    <source>
        <dbReference type="Pfam" id="PF07859"/>
    </source>
</evidence>
<proteinExistence type="predicted"/>
<evidence type="ECO:0000313" key="8">
    <source>
        <dbReference type="Proteomes" id="UP000596960"/>
    </source>
</evidence>
<dbReference type="RefSeq" id="WP_047425912.1">
    <property type="nucleotide sequence ID" value="NZ_CBCSFW010000005.1"/>
</dbReference>
<reference evidence="3 6" key="1">
    <citation type="submission" date="2014-05" db="EMBL/GenBank/DDBJ databases">
        <authorList>
            <person name="Aslett A.Martin."/>
            <person name="De Silva Nishadi"/>
        </authorList>
    </citation>
    <scope>NUCLEOTIDE SEQUENCE [LARGE SCALE GENOMIC DNA]</scope>
</reference>
<reference evidence="5 7" key="2">
    <citation type="submission" date="2017-08" db="EMBL/GenBank/DDBJ databases">
        <title>Draft genome sequences of 64 type strains of genus Staph aureus.</title>
        <authorList>
            <person name="Cole K."/>
            <person name="Golubchik T."/>
            <person name="Russell J."/>
            <person name="Foster D."/>
            <person name="Llewelyn M."/>
            <person name="Wilson D."/>
            <person name="Crook D."/>
            <person name="Paul J."/>
        </authorList>
    </citation>
    <scope>NUCLEOTIDE SEQUENCE [LARGE SCALE GENOMIC DNA]</scope>
    <source>
        <strain evidence="5 7">DSM 28300</strain>
    </source>
</reference>
<evidence type="ECO:0000313" key="7">
    <source>
        <dbReference type="Proteomes" id="UP000236395"/>
    </source>
</evidence>
<organism evidence="5 7">
    <name type="scientific">Staphylococcus schweitzeri</name>
    <dbReference type="NCBI Taxonomy" id="1654388"/>
    <lineage>
        <taxon>Bacteria</taxon>
        <taxon>Bacillati</taxon>
        <taxon>Bacillota</taxon>
        <taxon>Bacilli</taxon>
        <taxon>Bacillales</taxon>
        <taxon>Staphylococcaceae</taxon>
        <taxon>Staphylococcus</taxon>
    </lineage>
</organism>
<dbReference type="PANTHER" id="PTHR48081">
    <property type="entry name" value="AB HYDROLASE SUPERFAMILY PROTEIN C4A8.06C"/>
    <property type="match status" value="1"/>
</dbReference>
<evidence type="ECO:0000313" key="3">
    <source>
        <dbReference type="EMBL" id="CDR27631.1"/>
    </source>
</evidence>
<keyword evidence="1 5" id="KW-0378">Hydrolase</keyword>
<keyword evidence="8" id="KW-1185">Reference proteome</keyword>
<dbReference type="Gene3D" id="3.40.50.1820">
    <property type="entry name" value="alpha/beta hydrolase"/>
    <property type="match status" value="1"/>
</dbReference>
<dbReference type="SUPFAM" id="SSF53474">
    <property type="entry name" value="alpha/beta-Hydrolases"/>
    <property type="match status" value="1"/>
</dbReference>
<dbReference type="InterPro" id="IPR029058">
    <property type="entry name" value="AB_hydrolase_fold"/>
</dbReference>
<dbReference type="PANTHER" id="PTHR48081:SF8">
    <property type="entry name" value="ALPHA_BETA HYDROLASE FOLD-3 DOMAIN-CONTAINING PROTEIN-RELATED"/>
    <property type="match status" value="1"/>
</dbReference>
<dbReference type="Pfam" id="PF07859">
    <property type="entry name" value="Abhydrolase_3"/>
    <property type="match status" value="1"/>
</dbReference>
<dbReference type="EC" id="3.1.1.83" evidence="3"/>
<evidence type="ECO:0000313" key="6">
    <source>
        <dbReference type="Proteomes" id="UP000044616"/>
    </source>
</evidence>